<keyword evidence="5 11" id="KW-1133">Transmembrane helix</keyword>
<feature type="transmembrane region" description="Helical" evidence="11">
    <location>
        <begin position="111"/>
        <end position="134"/>
    </location>
</feature>
<dbReference type="InterPro" id="IPR001499">
    <property type="entry name" value="GPCR_STE3"/>
</dbReference>
<evidence type="ECO:0000256" key="10">
    <source>
        <dbReference type="SAM" id="MobiDB-lite"/>
    </source>
</evidence>
<dbReference type="PANTHER" id="PTHR28097">
    <property type="entry name" value="PHEROMONE A FACTOR RECEPTOR"/>
    <property type="match status" value="1"/>
</dbReference>
<evidence type="ECO:0000256" key="5">
    <source>
        <dbReference type="ARBA" id="ARBA00022989"/>
    </source>
</evidence>
<reference evidence="12 13" key="1">
    <citation type="submission" date="2014-06" db="EMBL/GenBank/DDBJ databases">
        <title>Evolutionary Origins and Diversification of the Mycorrhizal Mutualists.</title>
        <authorList>
            <consortium name="DOE Joint Genome Institute"/>
            <consortium name="Mycorrhizal Genomics Consortium"/>
            <person name="Kohler A."/>
            <person name="Kuo A."/>
            <person name="Nagy L.G."/>
            <person name="Floudas D."/>
            <person name="Copeland A."/>
            <person name="Barry K.W."/>
            <person name="Cichocki N."/>
            <person name="Veneault-Fourrey C."/>
            <person name="LaButti K."/>
            <person name="Lindquist E.A."/>
            <person name="Lipzen A."/>
            <person name="Lundell T."/>
            <person name="Morin E."/>
            <person name="Murat C."/>
            <person name="Riley R."/>
            <person name="Ohm R."/>
            <person name="Sun H."/>
            <person name="Tunlid A."/>
            <person name="Henrissat B."/>
            <person name="Grigoriev I.V."/>
            <person name="Hibbett D.S."/>
            <person name="Martin F."/>
        </authorList>
    </citation>
    <scope>NUCLEOTIDE SEQUENCE [LARGE SCALE GENOMIC DNA]</scope>
    <source>
        <strain evidence="12 13">FD-325 SS-3</strain>
    </source>
</reference>
<comment type="similarity">
    <text evidence="2">Belongs to the G-protein coupled receptor 4 family.</text>
</comment>
<comment type="subcellular location">
    <subcellularLocation>
        <location evidence="1">Membrane</location>
        <topology evidence="1">Multi-pass membrane protein</topology>
    </subcellularLocation>
</comment>
<feature type="region of interest" description="Disordered" evidence="10">
    <location>
        <begin position="378"/>
        <end position="398"/>
    </location>
</feature>
<dbReference type="HOGENOM" id="CLU_027592_0_1_1"/>
<keyword evidence="13" id="KW-1185">Reference proteome</keyword>
<feature type="transmembrane region" description="Helical" evidence="11">
    <location>
        <begin position="36"/>
        <end position="58"/>
    </location>
</feature>
<evidence type="ECO:0000256" key="2">
    <source>
        <dbReference type="ARBA" id="ARBA00011085"/>
    </source>
</evidence>
<keyword evidence="7 11" id="KW-0472">Membrane</keyword>
<dbReference type="InterPro" id="IPR000481">
    <property type="entry name" value="GPCR_Pheromne_B_alpha_rcpt"/>
</dbReference>
<dbReference type="PRINTS" id="PR00901">
    <property type="entry name" value="PHEROMONEBAR"/>
</dbReference>
<dbReference type="Pfam" id="PF02076">
    <property type="entry name" value="STE3"/>
    <property type="match status" value="1"/>
</dbReference>
<proteinExistence type="inferred from homology"/>
<feature type="transmembrane region" description="Helical" evidence="11">
    <location>
        <begin position="70"/>
        <end position="90"/>
    </location>
</feature>
<evidence type="ECO:0000256" key="8">
    <source>
        <dbReference type="ARBA" id="ARBA00023170"/>
    </source>
</evidence>
<keyword evidence="3" id="KW-0589">Pheromone response</keyword>
<organism evidence="12 13">
    <name type="scientific">Plicaturopsis crispa FD-325 SS-3</name>
    <dbReference type="NCBI Taxonomy" id="944288"/>
    <lineage>
        <taxon>Eukaryota</taxon>
        <taxon>Fungi</taxon>
        <taxon>Dikarya</taxon>
        <taxon>Basidiomycota</taxon>
        <taxon>Agaricomycotina</taxon>
        <taxon>Agaricomycetes</taxon>
        <taxon>Agaricomycetidae</taxon>
        <taxon>Amylocorticiales</taxon>
        <taxon>Amylocorticiaceae</taxon>
        <taxon>Plicatura</taxon>
        <taxon>Plicaturopsis crispa</taxon>
    </lineage>
</organism>
<evidence type="ECO:0000256" key="6">
    <source>
        <dbReference type="ARBA" id="ARBA00023040"/>
    </source>
</evidence>
<keyword evidence="4 11" id="KW-0812">Transmembrane</keyword>
<evidence type="ECO:0000256" key="7">
    <source>
        <dbReference type="ARBA" id="ARBA00023136"/>
    </source>
</evidence>
<keyword evidence="8" id="KW-0675">Receptor</keyword>
<evidence type="ECO:0000313" key="13">
    <source>
        <dbReference type="Proteomes" id="UP000053263"/>
    </source>
</evidence>
<evidence type="ECO:0000256" key="11">
    <source>
        <dbReference type="SAM" id="Phobius"/>
    </source>
</evidence>
<dbReference type="GO" id="GO:0000750">
    <property type="term" value="P:pheromone-dependent signal transduction involved in conjugation with cellular fusion"/>
    <property type="evidence" value="ECO:0007669"/>
    <property type="project" value="TreeGrafter"/>
</dbReference>
<dbReference type="OrthoDB" id="2874149at2759"/>
<feature type="transmembrane region" description="Helical" evidence="11">
    <location>
        <begin position="205"/>
        <end position="228"/>
    </location>
</feature>
<dbReference type="GO" id="GO:0004934">
    <property type="term" value="F:mating-type alpha-factor pheromone receptor activity"/>
    <property type="evidence" value="ECO:0007669"/>
    <property type="project" value="InterPro"/>
</dbReference>
<dbReference type="PRINTS" id="PR00899">
    <property type="entry name" value="GPCRSTE3"/>
</dbReference>
<dbReference type="CDD" id="cd14966">
    <property type="entry name" value="7tmD_STE3"/>
    <property type="match status" value="1"/>
</dbReference>
<dbReference type="GO" id="GO:0005886">
    <property type="term" value="C:plasma membrane"/>
    <property type="evidence" value="ECO:0007669"/>
    <property type="project" value="TreeGrafter"/>
</dbReference>
<evidence type="ECO:0000256" key="3">
    <source>
        <dbReference type="ARBA" id="ARBA00022507"/>
    </source>
</evidence>
<evidence type="ECO:0000256" key="9">
    <source>
        <dbReference type="ARBA" id="ARBA00023224"/>
    </source>
</evidence>
<evidence type="ECO:0000256" key="4">
    <source>
        <dbReference type="ARBA" id="ARBA00022692"/>
    </source>
</evidence>
<accession>A0A0C9SWN5</accession>
<keyword evidence="6" id="KW-0297">G-protein coupled receptor</keyword>
<feature type="transmembrane region" description="Helical" evidence="11">
    <location>
        <begin position="6"/>
        <end position="24"/>
    </location>
</feature>
<feature type="transmembrane region" description="Helical" evidence="11">
    <location>
        <begin position="162"/>
        <end position="184"/>
    </location>
</feature>
<feature type="transmembrane region" description="Helical" evidence="11">
    <location>
        <begin position="272"/>
        <end position="291"/>
    </location>
</feature>
<evidence type="ECO:0000313" key="12">
    <source>
        <dbReference type="EMBL" id="KII83820.1"/>
    </source>
</evidence>
<sequence>MFDPSYPAFPVLSFLGFVLVLIPLPWHLQAWNAGTCLYMIWTAVGCLNLFINSIVWSNDAINRAPVWCDISTRIIVGIAVAIPAASLCINRRLYKIATVQSVSVSRGHKRRAVMVDLAIGLGIPIAQMVLQYVVEGHRFNLWEQVGCYPATYNTPLAYPLSIVWPCVIGLISAVYCVLTLRAFMKRRAQFSDFVNKNSSLTVNRYFRLMALATTDLLFTVPLSAYSIYLNVAKSPIYPWISFADTHGNYSHVDQFPAVLWRSSHETVVSLELSRWLMVVCAFVFFFFFGFADEARRNYKAAYWAIAKRLGMSPPSKLQSSISHSYNIKAPVRSKPTMDSISTLPVYMPRAITTPTRSSFSTRNDDTFSSTFSEDFKFPATPSSSSSSNDSHGHLPRAL</sequence>
<protein>
    <submittedName>
        <fullName evidence="12">Uncharacterized protein</fullName>
    </submittedName>
</protein>
<gene>
    <name evidence="12" type="ORF">PLICRDRAFT_168730</name>
</gene>
<dbReference type="EMBL" id="KN832574">
    <property type="protein sequence ID" value="KII83820.1"/>
    <property type="molecule type" value="Genomic_DNA"/>
</dbReference>
<dbReference type="AlphaFoldDB" id="A0A0C9SWN5"/>
<evidence type="ECO:0000256" key="1">
    <source>
        <dbReference type="ARBA" id="ARBA00004141"/>
    </source>
</evidence>
<name>A0A0C9SWN5_PLICR</name>
<keyword evidence="9" id="KW-0807">Transducer</keyword>
<dbReference type="PANTHER" id="PTHR28097:SF1">
    <property type="entry name" value="PHEROMONE A FACTOR RECEPTOR"/>
    <property type="match status" value="1"/>
</dbReference>
<dbReference type="Proteomes" id="UP000053263">
    <property type="component" value="Unassembled WGS sequence"/>
</dbReference>